<proteinExistence type="inferred from homology"/>
<organism evidence="13 14">
    <name type="scientific">Halobacillus alkaliphilus</name>
    <dbReference type="NCBI Taxonomy" id="396056"/>
    <lineage>
        <taxon>Bacteria</taxon>
        <taxon>Bacillati</taxon>
        <taxon>Bacillota</taxon>
        <taxon>Bacilli</taxon>
        <taxon>Bacillales</taxon>
        <taxon>Bacillaceae</taxon>
        <taxon>Halobacillus</taxon>
    </lineage>
</organism>
<evidence type="ECO:0000256" key="7">
    <source>
        <dbReference type="ARBA" id="ARBA00029447"/>
    </source>
</evidence>
<keyword evidence="2" id="KW-1003">Cell membrane</keyword>
<evidence type="ECO:0000256" key="1">
    <source>
        <dbReference type="ARBA" id="ARBA00004651"/>
    </source>
</evidence>
<evidence type="ECO:0000313" key="14">
    <source>
        <dbReference type="Proteomes" id="UP000198897"/>
    </source>
</evidence>
<dbReference type="GO" id="GO:0005886">
    <property type="term" value="C:plasma membrane"/>
    <property type="evidence" value="ECO:0007669"/>
    <property type="project" value="UniProtKB-SubCell"/>
</dbReference>
<dbReference type="Gene3D" id="3.30.450.20">
    <property type="entry name" value="PAS domain"/>
    <property type="match status" value="1"/>
</dbReference>
<evidence type="ECO:0000259" key="12">
    <source>
        <dbReference type="PROSITE" id="PS50885"/>
    </source>
</evidence>
<comment type="subcellular location">
    <subcellularLocation>
        <location evidence="1">Cell membrane</location>
        <topology evidence="1">Multi-pass membrane protein</topology>
    </subcellularLocation>
</comment>
<dbReference type="GO" id="GO:0007165">
    <property type="term" value="P:signal transduction"/>
    <property type="evidence" value="ECO:0007669"/>
    <property type="project" value="UniProtKB-KW"/>
</dbReference>
<reference evidence="14" key="1">
    <citation type="submission" date="2016-10" db="EMBL/GenBank/DDBJ databases">
        <authorList>
            <person name="Varghese N."/>
            <person name="Submissions S."/>
        </authorList>
    </citation>
    <scope>NUCLEOTIDE SEQUENCE [LARGE SCALE GENOMIC DNA]</scope>
    <source>
        <strain evidence="14">FP5</strain>
    </source>
</reference>
<evidence type="ECO:0000256" key="5">
    <source>
        <dbReference type="ARBA" id="ARBA00023136"/>
    </source>
</evidence>
<dbReference type="CDD" id="cd11386">
    <property type="entry name" value="MCP_signal"/>
    <property type="match status" value="1"/>
</dbReference>
<dbReference type="InterPro" id="IPR033480">
    <property type="entry name" value="sCache_2"/>
</dbReference>
<evidence type="ECO:0000313" key="13">
    <source>
        <dbReference type="EMBL" id="SFF59058.1"/>
    </source>
</evidence>
<dbReference type="PANTHER" id="PTHR32089">
    <property type="entry name" value="METHYL-ACCEPTING CHEMOTAXIS PROTEIN MCPB"/>
    <property type="match status" value="1"/>
</dbReference>
<comment type="similarity">
    <text evidence="7">Belongs to the methyl-accepting chemotaxis (MCP) protein family.</text>
</comment>
<dbReference type="OrthoDB" id="9810264at2"/>
<dbReference type="Gene3D" id="1.10.8.500">
    <property type="entry name" value="HAMP domain in histidine kinase"/>
    <property type="match status" value="1"/>
</dbReference>
<keyword evidence="14" id="KW-1185">Reference proteome</keyword>
<dbReference type="SMART" id="SM01049">
    <property type="entry name" value="Cache_2"/>
    <property type="match status" value="1"/>
</dbReference>
<feature type="domain" description="HAMP" evidence="12">
    <location>
        <begin position="232"/>
        <end position="285"/>
    </location>
</feature>
<dbReference type="Pfam" id="PF00015">
    <property type="entry name" value="MCPsignal"/>
    <property type="match status" value="1"/>
</dbReference>
<dbReference type="Pfam" id="PF00672">
    <property type="entry name" value="HAMP"/>
    <property type="match status" value="1"/>
</dbReference>
<dbReference type="SMART" id="SM00283">
    <property type="entry name" value="MA"/>
    <property type="match status" value="1"/>
</dbReference>
<dbReference type="Gene3D" id="1.10.287.950">
    <property type="entry name" value="Methyl-accepting chemotaxis protein"/>
    <property type="match status" value="1"/>
</dbReference>
<evidence type="ECO:0000256" key="6">
    <source>
        <dbReference type="ARBA" id="ARBA00023224"/>
    </source>
</evidence>
<evidence type="ECO:0000256" key="10">
    <source>
        <dbReference type="SAM" id="Phobius"/>
    </source>
</evidence>
<sequence>MKKFKYKMLLAFGSVLFLAFAGMGSYNLYTNYQHNQQQVESYRTNQLEAFDLRIKNEVNTAMSLLQSAYSQYKLGEMSEPEAKELGRNLVKELRYGASGYFWIDGTDGELIAHPMLPEKEGSNRLDIQDPEGTYLVQNIVSAATEGESGGFSEYMWEKPGEENPVAKRAYSELFKPWNYIVSTGNYTDEIDALTAQKADEYNQKMKRDMLIGGGIVGVLLLLSAVIALLFSNRISRKLTEMTEHVNQVANKNLEVEDLSTRSQDEFGDLSRAINQMTMNLRHMIGNVSDASKHLSQQSEELTHSADEVKQGSNQIVHTMEELSTGVESQADYSTSLAESTDKLVHRIQHAQEMGGSVYDHSTQVMQMSQEGRTMMKQSVEQMHAIDEIVKSSVTKVKGLDAQTKEITKISSVIKDIAEQTNLLSLNAAIEAARAGESGRGFAVVAEEVRKLADQVAHSVVDINQIVANIREESTYVSDSLTTGYEEVNKGTQQINATEERFESIHTSVSGMVDQIQQISANLTEITEESSEMNQSIAGIAALSEESAAGVQQVTASAQQSNSAMEEISISTKKLSELSEDLNSQVNEFHWKEDAEPEHEEKPAEEHPPIDKAG</sequence>
<feature type="region of interest" description="Disordered" evidence="9">
    <location>
        <begin position="586"/>
        <end position="613"/>
    </location>
</feature>
<dbReference type="PROSITE" id="PS50885">
    <property type="entry name" value="HAMP"/>
    <property type="match status" value="1"/>
</dbReference>
<dbReference type="SUPFAM" id="SSF58104">
    <property type="entry name" value="Methyl-accepting chemotaxis protein (MCP) signaling domain"/>
    <property type="match status" value="1"/>
</dbReference>
<name>A0A1I2JY95_9BACI</name>
<accession>A0A1I2JY95</accession>
<dbReference type="InterPro" id="IPR004089">
    <property type="entry name" value="MCPsignal_dom"/>
</dbReference>
<keyword evidence="6 8" id="KW-0807">Transducer</keyword>
<feature type="transmembrane region" description="Helical" evidence="10">
    <location>
        <begin position="209"/>
        <end position="231"/>
    </location>
</feature>
<dbReference type="AlphaFoldDB" id="A0A1I2JY95"/>
<dbReference type="Pfam" id="PF17200">
    <property type="entry name" value="sCache_2"/>
    <property type="match status" value="1"/>
</dbReference>
<evidence type="ECO:0000256" key="9">
    <source>
        <dbReference type="SAM" id="MobiDB-lite"/>
    </source>
</evidence>
<dbReference type="PROSITE" id="PS50111">
    <property type="entry name" value="CHEMOTAXIS_TRANSDUC_2"/>
    <property type="match status" value="1"/>
</dbReference>
<dbReference type="RefSeq" id="WP_089749840.1">
    <property type="nucleotide sequence ID" value="NZ_FOOG01000002.1"/>
</dbReference>
<keyword evidence="3 10" id="KW-0812">Transmembrane</keyword>
<dbReference type="Proteomes" id="UP000198897">
    <property type="component" value="Unassembled WGS sequence"/>
</dbReference>
<keyword evidence="5 10" id="KW-0472">Membrane</keyword>
<dbReference type="EMBL" id="FOOG01000002">
    <property type="protein sequence ID" value="SFF59058.1"/>
    <property type="molecule type" value="Genomic_DNA"/>
</dbReference>
<feature type="compositionally biased region" description="Basic and acidic residues" evidence="9">
    <location>
        <begin position="588"/>
        <end position="613"/>
    </location>
</feature>
<evidence type="ECO:0000259" key="11">
    <source>
        <dbReference type="PROSITE" id="PS50111"/>
    </source>
</evidence>
<protein>
    <submittedName>
        <fullName evidence="13">Methyl-accepting chemotaxis sensory transducer with Cache sensor</fullName>
    </submittedName>
</protein>
<keyword evidence="4 10" id="KW-1133">Transmembrane helix</keyword>
<dbReference type="SMART" id="SM00304">
    <property type="entry name" value="HAMP"/>
    <property type="match status" value="1"/>
</dbReference>
<dbReference type="PANTHER" id="PTHR32089:SF114">
    <property type="entry name" value="METHYL-ACCEPTING CHEMOTAXIS PROTEIN MCPB"/>
    <property type="match status" value="1"/>
</dbReference>
<feature type="domain" description="Methyl-accepting transducer" evidence="11">
    <location>
        <begin position="304"/>
        <end position="554"/>
    </location>
</feature>
<evidence type="ECO:0000256" key="8">
    <source>
        <dbReference type="PROSITE-ProRule" id="PRU00284"/>
    </source>
</evidence>
<dbReference type="InterPro" id="IPR003660">
    <property type="entry name" value="HAMP_dom"/>
</dbReference>
<evidence type="ECO:0000256" key="2">
    <source>
        <dbReference type="ARBA" id="ARBA00022475"/>
    </source>
</evidence>
<evidence type="ECO:0000256" key="3">
    <source>
        <dbReference type="ARBA" id="ARBA00022692"/>
    </source>
</evidence>
<evidence type="ECO:0000256" key="4">
    <source>
        <dbReference type="ARBA" id="ARBA00022989"/>
    </source>
</evidence>
<dbReference type="CDD" id="cd06225">
    <property type="entry name" value="HAMP"/>
    <property type="match status" value="1"/>
</dbReference>
<gene>
    <name evidence="13" type="ORF">SAMN05216353_102225</name>
</gene>